<reference evidence="2 3" key="1">
    <citation type="journal article" date="2016" name="Environ. Microbiol.">
        <title>New Methyloceanibacter diversity from North Sea sediments includes methanotroph containing solely the soluble methane monooxygenase.</title>
        <authorList>
            <person name="Vekeman B."/>
            <person name="Kerckhof F.M."/>
            <person name="Cremers G."/>
            <person name="de Vos P."/>
            <person name="Vandamme P."/>
            <person name="Boon N."/>
            <person name="Op den Camp H.J."/>
            <person name="Heylen K."/>
        </authorList>
    </citation>
    <scope>NUCLEOTIDE SEQUENCE [LARGE SCALE GENOMIC DNA]</scope>
    <source>
        <strain evidence="2 3">R-67175</strain>
    </source>
</reference>
<evidence type="ECO:0000313" key="3">
    <source>
        <dbReference type="Proteomes" id="UP000094472"/>
    </source>
</evidence>
<dbReference type="AlphaFoldDB" id="A0A1E3W286"/>
<name>A0A1E3W286_9HYPH</name>
<evidence type="ECO:0000313" key="2">
    <source>
        <dbReference type="EMBL" id="ODR99621.1"/>
    </source>
</evidence>
<feature type="region of interest" description="Disordered" evidence="1">
    <location>
        <begin position="1"/>
        <end position="21"/>
    </location>
</feature>
<dbReference type="RefSeq" id="WP_069441168.1">
    <property type="nucleotide sequence ID" value="NZ_LPWF01000016.1"/>
</dbReference>
<gene>
    <name evidence="2" type="ORF">AUC69_08280</name>
</gene>
<organism evidence="2 3">
    <name type="scientific">Methyloceanibacter superfactus</name>
    <dbReference type="NCBI Taxonomy" id="1774969"/>
    <lineage>
        <taxon>Bacteria</taxon>
        <taxon>Pseudomonadati</taxon>
        <taxon>Pseudomonadota</taxon>
        <taxon>Alphaproteobacteria</taxon>
        <taxon>Hyphomicrobiales</taxon>
        <taxon>Hyphomicrobiaceae</taxon>
        <taxon>Methyloceanibacter</taxon>
    </lineage>
</organism>
<proteinExistence type="predicted"/>
<sequence>MAATDGFEGSMGGKARMTATLSNKKDNATNVLLRLGALRRTVIAYPSRLARGLIDHGNGAQA</sequence>
<evidence type="ECO:0000256" key="1">
    <source>
        <dbReference type="SAM" id="MobiDB-lite"/>
    </source>
</evidence>
<keyword evidence="3" id="KW-1185">Reference proteome</keyword>
<accession>A0A1E3W286</accession>
<protein>
    <submittedName>
        <fullName evidence="2">Uncharacterized protein</fullName>
    </submittedName>
</protein>
<comment type="caution">
    <text evidence="2">The sequence shown here is derived from an EMBL/GenBank/DDBJ whole genome shotgun (WGS) entry which is preliminary data.</text>
</comment>
<dbReference type="EMBL" id="LPWF01000016">
    <property type="protein sequence ID" value="ODR99621.1"/>
    <property type="molecule type" value="Genomic_DNA"/>
</dbReference>
<dbReference type="Proteomes" id="UP000094472">
    <property type="component" value="Unassembled WGS sequence"/>
</dbReference>